<feature type="compositionally biased region" description="Polar residues" evidence="3">
    <location>
        <begin position="307"/>
        <end position="322"/>
    </location>
</feature>
<evidence type="ECO:0000256" key="2">
    <source>
        <dbReference type="ARBA" id="ARBA00023315"/>
    </source>
</evidence>
<feature type="chain" id="PRO_5046038024" evidence="4">
    <location>
        <begin position="22"/>
        <end position="345"/>
    </location>
</feature>
<proteinExistence type="predicted"/>
<dbReference type="EMBL" id="JAUMSQ010000367">
    <property type="protein sequence ID" value="MDO3639694.1"/>
    <property type="molecule type" value="Genomic_DNA"/>
</dbReference>
<dbReference type="SUPFAM" id="SSF52151">
    <property type="entry name" value="FabD/lysophospholipase-like"/>
    <property type="match status" value="1"/>
</dbReference>
<keyword evidence="2 6" id="KW-0012">Acyltransferase</keyword>
<evidence type="ECO:0000256" key="4">
    <source>
        <dbReference type="SAM" id="SignalP"/>
    </source>
</evidence>
<dbReference type="GO" id="GO:0016746">
    <property type="term" value="F:acyltransferase activity"/>
    <property type="evidence" value="ECO:0007669"/>
    <property type="project" value="UniProtKB-KW"/>
</dbReference>
<dbReference type="Gene3D" id="3.40.366.10">
    <property type="entry name" value="Malonyl-Coenzyme A Acyl Carrier Protein, domain 2"/>
    <property type="match status" value="1"/>
</dbReference>
<dbReference type="EC" id="2.3.1.-" evidence="6"/>
<evidence type="ECO:0000313" key="7">
    <source>
        <dbReference type="Proteomes" id="UP001168823"/>
    </source>
</evidence>
<evidence type="ECO:0000313" key="6">
    <source>
        <dbReference type="EMBL" id="MDO3639694.1"/>
    </source>
</evidence>
<dbReference type="SUPFAM" id="SSF55048">
    <property type="entry name" value="Probable ACP-binding domain of malonyl-CoA ACP transacylase"/>
    <property type="match status" value="1"/>
</dbReference>
<dbReference type="InterPro" id="IPR016036">
    <property type="entry name" value="Malonyl_transacylase_ACP-bd"/>
</dbReference>
<reference evidence="6" key="1">
    <citation type="submission" date="2023-07" db="EMBL/GenBank/DDBJ databases">
        <title>Mycolicibacterium sp. nov., a novel bacterial species.</title>
        <authorList>
            <person name="Cao Y."/>
        </authorList>
    </citation>
    <scope>NUCLEOTIDE SEQUENCE</scope>
    <source>
        <strain evidence="6">KC 300</strain>
    </source>
</reference>
<dbReference type="InterPro" id="IPR016035">
    <property type="entry name" value="Acyl_Trfase/lysoPLipase"/>
</dbReference>
<dbReference type="Pfam" id="PF00698">
    <property type="entry name" value="Acyl_transf_1"/>
    <property type="match status" value="1"/>
</dbReference>
<name>A0ABT8UPH0_9MYCO</name>
<evidence type="ECO:0000256" key="1">
    <source>
        <dbReference type="ARBA" id="ARBA00022679"/>
    </source>
</evidence>
<keyword evidence="4" id="KW-0732">Signal</keyword>
<keyword evidence="1 6" id="KW-0808">Transferase</keyword>
<gene>
    <name evidence="6" type="ORF">Q2100_28390</name>
</gene>
<feature type="domain" description="Malonyl-CoA:ACP transacylase (MAT)" evidence="5">
    <location>
        <begin position="32"/>
        <end position="330"/>
    </location>
</feature>
<feature type="signal peptide" evidence="4">
    <location>
        <begin position="1"/>
        <end position="21"/>
    </location>
</feature>
<evidence type="ECO:0000256" key="3">
    <source>
        <dbReference type="SAM" id="MobiDB-lite"/>
    </source>
</evidence>
<dbReference type="PANTHER" id="PTHR43775">
    <property type="entry name" value="FATTY ACID SYNTHASE"/>
    <property type="match status" value="1"/>
</dbReference>
<dbReference type="SMART" id="SM00827">
    <property type="entry name" value="PKS_AT"/>
    <property type="match status" value="1"/>
</dbReference>
<dbReference type="Proteomes" id="UP001168823">
    <property type="component" value="Unassembled WGS sequence"/>
</dbReference>
<dbReference type="InterPro" id="IPR001227">
    <property type="entry name" value="Ac_transferase_dom_sf"/>
</dbReference>
<protein>
    <submittedName>
        <fullName evidence="6">Acyltransferase domain-containing protein</fullName>
        <ecNumber evidence="6">2.3.1.-</ecNumber>
    </submittedName>
</protein>
<dbReference type="RefSeq" id="WP_302916726.1">
    <property type="nucleotide sequence ID" value="NZ_JAUMSQ010000367.1"/>
</dbReference>
<accession>A0ABT8UPH0</accession>
<organism evidence="6 7">
    <name type="scientific">Mycolicibacterium arseniciresistens</name>
    <dbReference type="NCBI Taxonomy" id="3062257"/>
    <lineage>
        <taxon>Bacteria</taxon>
        <taxon>Bacillati</taxon>
        <taxon>Actinomycetota</taxon>
        <taxon>Actinomycetes</taxon>
        <taxon>Mycobacteriales</taxon>
        <taxon>Mycobacteriaceae</taxon>
        <taxon>Mycolicibacterium</taxon>
    </lineage>
</organism>
<evidence type="ECO:0000259" key="5">
    <source>
        <dbReference type="SMART" id="SM00827"/>
    </source>
</evidence>
<dbReference type="InterPro" id="IPR050091">
    <property type="entry name" value="PKS_NRPS_Biosynth_Enz"/>
</dbReference>
<comment type="caution">
    <text evidence="6">The sequence shown here is derived from an EMBL/GenBank/DDBJ whole genome shotgun (WGS) entry which is preliminary data.</text>
</comment>
<feature type="region of interest" description="Disordered" evidence="3">
    <location>
        <begin position="306"/>
        <end position="345"/>
    </location>
</feature>
<keyword evidence="7" id="KW-1185">Reference proteome</keyword>
<dbReference type="PANTHER" id="PTHR43775:SF51">
    <property type="entry name" value="INACTIVE PHENOLPHTHIOCEROL SYNTHESIS POLYKETIDE SYNTHASE TYPE I PKS1-RELATED"/>
    <property type="match status" value="1"/>
</dbReference>
<sequence>MADVALAPWIFSALFSHRAVAADAVVGKTVFVFPGHGSRWTDMAIELLQWAPAFASEMRSCDIAFAEFFDWSLLEVVHGNVGLRPFDRIDLSLPVSFAVMASLAAQWRELGIHPDAVLGHSHGEVAAAYIAGGLTLNDAARVVAQRAIAISSIAGTGGMVSIPWHVERVLSLIERRGEPITVAAQNGPASTVVTGPVAAIDELITLLGQDEVAAERIPVDYASQSAHIDELRPALRKSLSDLQPRTGDIPFISSVTGAVLDTSILDGDYWFANLRQPVLFEQAVRWSYQRGYPAFVECSPRPVLTAGIQQSLDESPQSGPTPVSSPRPKPGVLRSRTTPPSPGID</sequence>
<dbReference type="InterPro" id="IPR014043">
    <property type="entry name" value="Acyl_transferase_dom"/>
</dbReference>